<comment type="caution">
    <text evidence="1">The sequence shown here is derived from an EMBL/GenBank/DDBJ whole genome shotgun (WGS) entry which is preliminary data.</text>
</comment>
<dbReference type="Proteomes" id="UP001427805">
    <property type="component" value="Unassembled WGS sequence"/>
</dbReference>
<protein>
    <submittedName>
        <fullName evidence="1">Uncharacterized protein</fullName>
    </submittedName>
</protein>
<accession>A0ABV0BDM1</accession>
<dbReference type="RefSeq" id="WP_346248690.1">
    <property type="nucleotide sequence ID" value="NZ_JBDIZK010000015.1"/>
</dbReference>
<keyword evidence="2" id="KW-1185">Reference proteome</keyword>
<proteinExistence type="predicted"/>
<name>A0ABV0BDM1_9SPHN</name>
<gene>
    <name evidence="1" type="ORF">TPR58_20900</name>
</gene>
<dbReference type="EMBL" id="JBDIZK010000015">
    <property type="protein sequence ID" value="MEN3749645.1"/>
    <property type="molecule type" value="Genomic_DNA"/>
</dbReference>
<sequence>MEIATDPDRDIEAMDRAALAAEVRRLRAGIREHRDASGHKLCWHHPRLWGLLPEPADPAILVPEWPHFLRGCIAYRQSLDEQAPDAPRCDEAYEGRGGG</sequence>
<organism evidence="1 2">
    <name type="scientific">Sphingomonas rustica</name>
    <dbReference type="NCBI Taxonomy" id="3103142"/>
    <lineage>
        <taxon>Bacteria</taxon>
        <taxon>Pseudomonadati</taxon>
        <taxon>Pseudomonadota</taxon>
        <taxon>Alphaproteobacteria</taxon>
        <taxon>Sphingomonadales</taxon>
        <taxon>Sphingomonadaceae</taxon>
        <taxon>Sphingomonas</taxon>
    </lineage>
</organism>
<evidence type="ECO:0000313" key="1">
    <source>
        <dbReference type="EMBL" id="MEN3749645.1"/>
    </source>
</evidence>
<reference evidence="1 2" key="1">
    <citation type="submission" date="2024-05" db="EMBL/GenBank/DDBJ databases">
        <title>Sphingomonas sp. HF-S3 16S ribosomal RNA gene Genome sequencing and assembly.</title>
        <authorList>
            <person name="Lee H."/>
        </authorList>
    </citation>
    <scope>NUCLEOTIDE SEQUENCE [LARGE SCALE GENOMIC DNA]</scope>
    <source>
        <strain evidence="1 2">HF-S3</strain>
    </source>
</reference>
<evidence type="ECO:0000313" key="2">
    <source>
        <dbReference type="Proteomes" id="UP001427805"/>
    </source>
</evidence>